<reference evidence="2" key="1">
    <citation type="submission" date="2022-11" db="UniProtKB">
        <authorList>
            <consortium name="WormBaseParasite"/>
        </authorList>
    </citation>
    <scope>IDENTIFICATION</scope>
</reference>
<name>A0AC34GTM4_9BILA</name>
<dbReference type="Proteomes" id="UP000887579">
    <property type="component" value="Unplaced"/>
</dbReference>
<accession>A0AC34GTM4</accession>
<evidence type="ECO:0000313" key="1">
    <source>
        <dbReference type="Proteomes" id="UP000887579"/>
    </source>
</evidence>
<evidence type="ECO:0000313" key="2">
    <source>
        <dbReference type="WBParaSite" id="ES5_v2.g8006.t1"/>
    </source>
</evidence>
<protein>
    <submittedName>
        <fullName evidence="2">Uncharacterized protein</fullName>
    </submittedName>
</protein>
<organism evidence="1 2">
    <name type="scientific">Panagrolaimus sp. ES5</name>
    <dbReference type="NCBI Taxonomy" id="591445"/>
    <lineage>
        <taxon>Eukaryota</taxon>
        <taxon>Metazoa</taxon>
        <taxon>Ecdysozoa</taxon>
        <taxon>Nematoda</taxon>
        <taxon>Chromadorea</taxon>
        <taxon>Rhabditida</taxon>
        <taxon>Tylenchina</taxon>
        <taxon>Panagrolaimomorpha</taxon>
        <taxon>Panagrolaimoidea</taxon>
        <taxon>Panagrolaimidae</taxon>
        <taxon>Panagrolaimus</taxon>
    </lineage>
</organism>
<sequence>MGDDKCKVVVAGDASVGKTSLLSKFLFNIFVQDYNFTVGIDFHSKIVNLKSGEAVRLQLWDTAGQERFRALLPSYLRDCCTILIVYDVTNRKTFDGIPFWIDYVKRHTTKQPPIILVGMKIDLINREVAFADAQTIAKKYDLNVFEVSAATGEGVEALFQKTAEIANERLKLKLTDSSENFRIPFESFDSMTEQKRHKKCC</sequence>
<proteinExistence type="predicted"/>
<dbReference type="WBParaSite" id="ES5_v2.g8006.t1">
    <property type="protein sequence ID" value="ES5_v2.g8006.t1"/>
    <property type="gene ID" value="ES5_v2.g8006"/>
</dbReference>